<dbReference type="SUPFAM" id="SSF56601">
    <property type="entry name" value="beta-lactamase/transpeptidase-like"/>
    <property type="match status" value="1"/>
</dbReference>
<dbReference type="InterPro" id="IPR012338">
    <property type="entry name" value="Beta-lactam/transpept-like"/>
</dbReference>
<dbReference type="EMBL" id="CP096983">
    <property type="protein sequence ID" value="URZ10163.1"/>
    <property type="molecule type" value="Genomic_DNA"/>
</dbReference>
<feature type="domain" description="Penicillin binding protein A dimerisation" evidence="2">
    <location>
        <begin position="55"/>
        <end position="131"/>
    </location>
</feature>
<dbReference type="SUPFAM" id="SSF56519">
    <property type="entry name" value="Penicillin binding protein dimerisation domain"/>
    <property type="match status" value="1"/>
</dbReference>
<reference evidence="3 4" key="1">
    <citation type="submission" date="2022-04" db="EMBL/GenBank/DDBJ databases">
        <title>Genome sequence of C. roseum typestrain.</title>
        <authorList>
            <person name="Poehlein A."/>
            <person name="Schoch T."/>
            <person name="Duerre P."/>
            <person name="Daniel R."/>
        </authorList>
    </citation>
    <scope>NUCLEOTIDE SEQUENCE [LARGE SCALE GENOMIC DNA]</scope>
    <source>
        <strain evidence="3 4">DSM 7320</strain>
    </source>
</reference>
<proteinExistence type="predicted"/>
<dbReference type="Gene3D" id="3.40.710.10">
    <property type="entry name" value="DD-peptidase/beta-lactamase superfamily"/>
    <property type="match status" value="1"/>
</dbReference>
<dbReference type="RefSeq" id="WP_077834329.1">
    <property type="nucleotide sequence ID" value="NZ_CP096983.1"/>
</dbReference>
<dbReference type="PANTHER" id="PTHR30627:SF24">
    <property type="entry name" value="PENICILLIN-BINDING PROTEIN 4B"/>
    <property type="match status" value="1"/>
</dbReference>
<dbReference type="InterPro" id="IPR036138">
    <property type="entry name" value="PBP_dimer_sf"/>
</dbReference>
<organism evidence="3 4">
    <name type="scientific">Clostridium felsineum</name>
    <dbReference type="NCBI Taxonomy" id="36839"/>
    <lineage>
        <taxon>Bacteria</taxon>
        <taxon>Bacillati</taxon>
        <taxon>Bacillota</taxon>
        <taxon>Clostridia</taxon>
        <taxon>Eubacteriales</taxon>
        <taxon>Clostridiaceae</taxon>
        <taxon>Clostridium</taxon>
    </lineage>
</organism>
<dbReference type="PANTHER" id="PTHR30627">
    <property type="entry name" value="PEPTIDOGLYCAN D,D-TRANSPEPTIDASE"/>
    <property type="match status" value="1"/>
</dbReference>
<sequence length="482" mass="52575">MNNISSSIKKVLFIFLVIFFVTISYITYFELIVSPKIVNNTDNKRLWAKRNEVLRGTIYDRNKKPLTKSERVNTLTQKREYTGGEVFSHILGYVNPQYGITGLENKYDQYLMGAEDETIGQYFTKLIKNKGKVSEEDKRGEDLVTTLDYNVQQTAYNLLGDNKGAVVVLNPKTGEILASVSKPSYDPNADALKANWSTLNSDPNRPLLNRAVSGLYPPGSTFKTITATSALQNIPGIQSMTFDDPGVLTFNSRESLRDFEGESFGEIGFKRAYVLSSNVVFGKIGLQLGNDKLRQTAEAFYFNKDIPCDGIVIDKSKFPTLKSYEKGNMAQSAIGQASVLATPMQMALVASTVANNGVMMKPHVVNEIISPNGDKIKTFDPESIGTVMSKDNAATMKDLMKTVVEDGTGINAAIDGVQVSGKTGTADHKENGKDAPPHSWFIGFAPYDNPQVAIAVIVEDGGQGGKAAATIASKVIQTALPK</sequence>
<dbReference type="InterPro" id="IPR050515">
    <property type="entry name" value="Beta-lactam/transpept"/>
</dbReference>
<dbReference type="GO" id="GO:0008658">
    <property type="term" value="F:penicillin binding"/>
    <property type="evidence" value="ECO:0007669"/>
    <property type="project" value="InterPro"/>
</dbReference>
<name>A0A1S8L8K7_9CLOT</name>
<evidence type="ECO:0000313" key="3">
    <source>
        <dbReference type="EMBL" id="URZ10163.1"/>
    </source>
</evidence>
<gene>
    <name evidence="3" type="primary">pbpA</name>
    <name evidence="3" type="ORF">CROST_008710</name>
</gene>
<evidence type="ECO:0000259" key="2">
    <source>
        <dbReference type="Pfam" id="PF21922"/>
    </source>
</evidence>
<dbReference type="KEGG" id="crw:CROST_008710"/>
<dbReference type="InterPro" id="IPR001460">
    <property type="entry name" value="PCN-bd_Tpept"/>
</dbReference>
<keyword evidence="4" id="KW-1185">Reference proteome</keyword>
<accession>A0A1S8L8K7</accession>
<dbReference type="Gene3D" id="3.90.1310.10">
    <property type="entry name" value="Penicillin-binding protein 2a (Domain 2)"/>
    <property type="match status" value="1"/>
</dbReference>
<dbReference type="InterPro" id="IPR054120">
    <property type="entry name" value="PBPA_dimer"/>
</dbReference>
<dbReference type="GO" id="GO:0071555">
    <property type="term" value="P:cell wall organization"/>
    <property type="evidence" value="ECO:0007669"/>
    <property type="project" value="TreeGrafter"/>
</dbReference>
<dbReference type="AlphaFoldDB" id="A0A1S8L8K7"/>
<dbReference type="Pfam" id="PF21922">
    <property type="entry name" value="PBP_dimer_2"/>
    <property type="match status" value="1"/>
</dbReference>
<evidence type="ECO:0000259" key="1">
    <source>
        <dbReference type="Pfam" id="PF00905"/>
    </source>
</evidence>
<dbReference type="Proteomes" id="UP000190951">
    <property type="component" value="Chromosome"/>
</dbReference>
<dbReference type="GO" id="GO:0005886">
    <property type="term" value="C:plasma membrane"/>
    <property type="evidence" value="ECO:0007669"/>
    <property type="project" value="TreeGrafter"/>
</dbReference>
<feature type="domain" description="Penicillin-binding protein transpeptidase" evidence="1">
    <location>
        <begin position="164"/>
        <end position="476"/>
    </location>
</feature>
<dbReference type="GO" id="GO:0071972">
    <property type="term" value="F:peptidoglycan L,D-transpeptidase activity"/>
    <property type="evidence" value="ECO:0007669"/>
    <property type="project" value="TreeGrafter"/>
</dbReference>
<evidence type="ECO:0000313" key="4">
    <source>
        <dbReference type="Proteomes" id="UP000190951"/>
    </source>
</evidence>
<dbReference type="Pfam" id="PF00905">
    <property type="entry name" value="Transpeptidase"/>
    <property type="match status" value="1"/>
</dbReference>
<dbReference type="STRING" id="84029.CROST_17560"/>
<protein>
    <submittedName>
        <fullName evidence="3">Penicillin-binding protein A</fullName>
    </submittedName>
</protein>